<gene>
    <name evidence="2" type="ORF">CNMCM5793_006063</name>
</gene>
<keyword evidence="3" id="KW-1185">Reference proteome</keyword>
<accession>A0A8H6UAV7</accession>
<evidence type="ECO:0008006" key="4">
    <source>
        <dbReference type="Google" id="ProtNLM"/>
    </source>
</evidence>
<keyword evidence="1" id="KW-0732">Signal</keyword>
<sequence>MQFSIIAVAAMAATVLAAPQGMSSWGGVEQSQCGGGDMICCNPVDDESTKALLLAGPILKNGLLNLLGMQNSACVNPQLLNNVAILAFADQEDNITQCKYASMCCPADSDYCYDTKTGKQYQKESDQGY</sequence>
<reference evidence="2" key="1">
    <citation type="submission" date="2020-06" db="EMBL/GenBank/DDBJ databases">
        <title>Draft genome sequences of strains closely related to Aspergillus parafelis and Aspergillus hiratsukae.</title>
        <authorList>
            <person name="Dos Santos R.A.C."/>
            <person name="Rivero-Menendez O."/>
            <person name="Steenwyk J.L."/>
            <person name="Mead M.E."/>
            <person name="Goldman G.H."/>
            <person name="Alastruey-Izquierdo A."/>
            <person name="Rokas A."/>
        </authorList>
    </citation>
    <scope>NUCLEOTIDE SEQUENCE</scope>
    <source>
        <strain evidence="2">CNM-CM5793</strain>
    </source>
</reference>
<protein>
    <recommendedName>
        <fullName evidence="4">Hydrophobin</fullName>
    </recommendedName>
</protein>
<dbReference type="EMBL" id="JACBAD010002092">
    <property type="protein sequence ID" value="KAF7117314.1"/>
    <property type="molecule type" value="Genomic_DNA"/>
</dbReference>
<organism evidence="2 3">
    <name type="scientific">Aspergillus hiratsukae</name>
    <dbReference type="NCBI Taxonomy" id="1194566"/>
    <lineage>
        <taxon>Eukaryota</taxon>
        <taxon>Fungi</taxon>
        <taxon>Dikarya</taxon>
        <taxon>Ascomycota</taxon>
        <taxon>Pezizomycotina</taxon>
        <taxon>Eurotiomycetes</taxon>
        <taxon>Eurotiomycetidae</taxon>
        <taxon>Eurotiales</taxon>
        <taxon>Aspergillaceae</taxon>
        <taxon>Aspergillus</taxon>
        <taxon>Aspergillus subgen. Fumigati</taxon>
    </lineage>
</organism>
<name>A0A8H6UAV7_9EURO</name>
<proteinExistence type="predicted"/>
<evidence type="ECO:0000313" key="2">
    <source>
        <dbReference type="EMBL" id="KAF7117314.1"/>
    </source>
</evidence>
<evidence type="ECO:0000313" key="3">
    <source>
        <dbReference type="Proteomes" id="UP000630445"/>
    </source>
</evidence>
<comment type="caution">
    <text evidence="2">The sequence shown here is derived from an EMBL/GenBank/DDBJ whole genome shotgun (WGS) entry which is preliminary data.</text>
</comment>
<dbReference type="AlphaFoldDB" id="A0A8H6UAV7"/>
<feature type="chain" id="PRO_5034187155" description="Hydrophobin" evidence="1">
    <location>
        <begin position="18"/>
        <end position="129"/>
    </location>
</feature>
<dbReference type="Proteomes" id="UP000630445">
    <property type="component" value="Unassembled WGS sequence"/>
</dbReference>
<evidence type="ECO:0000256" key="1">
    <source>
        <dbReference type="SAM" id="SignalP"/>
    </source>
</evidence>
<feature type="signal peptide" evidence="1">
    <location>
        <begin position="1"/>
        <end position="17"/>
    </location>
</feature>